<dbReference type="EMBL" id="NHRY01000191">
    <property type="protein sequence ID" value="PPQ31355.1"/>
    <property type="molecule type" value="Genomic_DNA"/>
</dbReference>
<organism evidence="1 2">
    <name type="scientific">Rhodopila globiformis</name>
    <name type="common">Rhodopseudomonas globiformis</name>
    <dbReference type="NCBI Taxonomy" id="1071"/>
    <lineage>
        <taxon>Bacteria</taxon>
        <taxon>Pseudomonadati</taxon>
        <taxon>Pseudomonadota</taxon>
        <taxon>Alphaproteobacteria</taxon>
        <taxon>Acetobacterales</taxon>
        <taxon>Acetobacteraceae</taxon>
        <taxon>Rhodopila</taxon>
    </lineage>
</organism>
<protein>
    <submittedName>
        <fullName evidence="1">Uncharacterized protein</fullName>
    </submittedName>
</protein>
<evidence type="ECO:0000313" key="2">
    <source>
        <dbReference type="Proteomes" id="UP000239724"/>
    </source>
</evidence>
<keyword evidence="2" id="KW-1185">Reference proteome</keyword>
<comment type="caution">
    <text evidence="1">The sequence shown here is derived from an EMBL/GenBank/DDBJ whole genome shotgun (WGS) entry which is preliminary data.</text>
</comment>
<accession>A0A2S6N9R5</accession>
<dbReference type="GO" id="GO:0006629">
    <property type="term" value="P:lipid metabolic process"/>
    <property type="evidence" value="ECO:0007669"/>
    <property type="project" value="InterPro"/>
</dbReference>
<dbReference type="AlphaFoldDB" id="A0A2S6N9R5"/>
<reference evidence="1 2" key="1">
    <citation type="journal article" date="2018" name="Arch. Microbiol.">
        <title>New insights into the metabolic potential of the phototrophic purple bacterium Rhodopila globiformis DSM 161(T) from its draft genome sequence and evidence for a vanadium-dependent nitrogenase.</title>
        <authorList>
            <person name="Imhoff J.F."/>
            <person name="Rahn T."/>
            <person name="Kunzel S."/>
            <person name="Neulinger S.C."/>
        </authorList>
    </citation>
    <scope>NUCLEOTIDE SEQUENCE [LARGE SCALE GENOMIC DNA]</scope>
    <source>
        <strain evidence="1 2">DSM 161</strain>
    </source>
</reference>
<name>A0A2S6N9R5_RHOGL</name>
<dbReference type="Proteomes" id="UP000239724">
    <property type="component" value="Unassembled WGS sequence"/>
</dbReference>
<dbReference type="GO" id="GO:0008374">
    <property type="term" value="F:O-acyltransferase activity"/>
    <property type="evidence" value="ECO:0007669"/>
    <property type="project" value="InterPro"/>
</dbReference>
<sequence>MVDVVIFVPGICGSELMEGTETIWPGTPLEAAFGSYPERYVQALANSTTITAPRILESVPLRIAGVEVWSFDGYGHALKALQAPGMDFSIDGGTLVPWPYDWRRDIRDLARQLHDRLAAPALRGRSIAIVAHSMGGLISRYMLEKIGLPAGVTVDLCALVAVPHLGAPVALQNLLGLRPEIFLSASQCREALVNPEFPSAYQLLPHPDVPALLRQSAETGFVVADLAAAPDLGLVADSLQAARDLAAGLPMIGPGFQPPCRYIAVAGNAQKTITNNYLQPGTALPVTEPTAGDGTVPLWSAAPPGIPVRYVVATHGSMFSDKDTIAMLQAVLRPGQPGGRLFSLDPDPAQTELAVEPIDHSVAPGATFSVSVIADRPTDHVDAVVEVERLFPDGRRETDEVQVHYLGGLLRSIPLEFKAPGEQGVVTFAVRSNGAASASPQKRAVLVIASRAGN</sequence>
<evidence type="ECO:0000313" key="1">
    <source>
        <dbReference type="EMBL" id="PPQ31355.1"/>
    </source>
</evidence>
<dbReference type="InterPro" id="IPR029058">
    <property type="entry name" value="AB_hydrolase_fold"/>
</dbReference>
<dbReference type="OrthoDB" id="7353193at2"/>
<dbReference type="Gene3D" id="3.40.50.1820">
    <property type="entry name" value="alpha/beta hydrolase"/>
    <property type="match status" value="1"/>
</dbReference>
<dbReference type="InterPro" id="IPR003386">
    <property type="entry name" value="LACT/PDAT_acylTrfase"/>
</dbReference>
<dbReference type="RefSeq" id="WP_104520107.1">
    <property type="nucleotide sequence ID" value="NZ_NHRY01000191.1"/>
</dbReference>
<dbReference type="PANTHER" id="PTHR11440">
    <property type="entry name" value="LECITHIN-CHOLESTEROL ACYLTRANSFERASE-RELATED"/>
    <property type="match status" value="1"/>
</dbReference>
<dbReference type="SUPFAM" id="SSF53474">
    <property type="entry name" value="alpha/beta-Hydrolases"/>
    <property type="match status" value="1"/>
</dbReference>
<proteinExistence type="predicted"/>
<gene>
    <name evidence="1" type="ORF">CCS01_17460</name>
</gene>
<dbReference type="Pfam" id="PF02450">
    <property type="entry name" value="LCAT"/>
    <property type="match status" value="1"/>
</dbReference>